<dbReference type="Proteomes" id="UP001201812">
    <property type="component" value="Unassembled WGS sequence"/>
</dbReference>
<keyword evidence="3 6" id="KW-0812">Transmembrane</keyword>
<dbReference type="InterPro" id="IPR052983">
    <property type="entry name" value="MFS_Riboflavin_Transporter"/>
</dbReference>
<feature type="transmembrane region" description="Helical" evidence="6">
    <location>
        <begin position="325"/>
        <end position="343"/>
    </location>
</feature>
<feature type="transmembrane region" description="Helical" evidence="6">
    <location>
        <begin position="198"/>
        <end position="219"/>
    </location>
</feature>
<feature type="transmembrane region" description="Helical" evidence="6">
    <location>
        <begin position="382"/>
        <end position="407"/>
    </location>
</feature>
<feature type="transmembrane region" description="Helical" evidence="6">
    <location>
        <begin position="18"/>
        <end position="41"/>
    </location>
</feature>
<feature type="transmembrane region" description="Helical" evidence="6">
    <location>
        <begin position="115"/>
        <end position="135"/>
    </location>
</feature>
<evidence type="ECO:0000313" key="7">
    <source>
        <dbReference type="EMBL" id="KAI1700840.1"/>
    </source>
</evidence>
<evidence type="ECO:0000256" key="5">
    <source>
        <dbReference type="ARBA" id="ARBA00023136"/>
    </source>
</evidence>
<feature type="transmembrane region" description="Helical" evidence="6">
    <location>
        <begin position="251"/>
        <end position="270"/>
    </location>
</feature>
<dbReference type="EMBL" id="JAKKPZ010000133">
    <property type="protein sequence ID" value="KAI1700840.1"/>
    <property type="molecule type" value="Genomic_DNA"/>
</dbReference>
<keyword evidence="4 6" id="KW-1133">Transmembrane helix</keyword>
<dbReference type="PANTHER" id="PTHR43385">
    <property type="entry name" value="RIBOFLAVIN TRANSPORTER RIBJ"/>
    <property type="match status" value="1"/>
</dbReference>
<keyword evidence="8" id="KW-1185">Reference proteome</keyword>
<evidence type="ECO:0000256" key="1">
    <source>
        <dbReference type="ARBA" id="ARBA00004141"/>
    </source>
</evidence>
<dbReference type="InterPro" id="IPR011701">
    <property type="entry name" value="MFS"/>
</dbReference>
<protein>
    <submittedName>
        <fullName evidence="7">Major facilitator superfamily domain-containing protein</fullName>
    </submittedName>
</protein>
<evidence type="ECO:0000256" key="3">
    <source>
        <dbReference type="ARBA" id="ARBA00022692"/>
    </source>
</evidence>
<dbReference type="GO" id="GO:0016020">
    <property type="term" value="C:membrane"/>
    <property type="evidence" value="ECO:0007669"/>
    <property type="project" value="UniProtKB-SubCell"/>
</dbReference>
<feature type="transmembrane region" description="Helical" evidence="6">
    <location>
        <begin position="349"/>
        <end position="370"/>
    </location>
</feature>
<evidence type="ECO:0000256" key="4">
    <source>
        <dbReference type="ARBA" id="ARBA00022989"/>
    </source>
</evidence>
<sequence>METDHFILRRIRPKLRPVFVVTAAVILQFSYGLLFTFGNLLPYFVSYLRWKVNPTQSPGSMIWLQSLMFGLPGSALAGGLVEKKIGARLGIVIGSTVYTGFLAISYFAIQHSFPMLLISLGIFCTLGEEISYICVLVMSQKWLPNNVGLAGGLVTAGYAMGAFLVSPIQTKFINPKNLPADKDGFFTQIEILERVPKMFLLLAGIFAILQIAAITFIGNPRTTESTQERNSVTLDKHMSKKKTAAISLKEVVFSSTFAFLFLTLFLNSVWVQTISGLYKAFGQTFIDNDFFLAVINSLAAACNCSSRVIWGYLADRTSYKTTMSVPCALGAALMWSLIGIKIVANPLLYMLWVCLMYLCIGATYSLVPYATYRCFGGNHFGIAYGLIQLSLPLSGIVTALCSQFLLAIIHFEILFTIMAGTMFVSLLLTLSIRRTKYGKAI</sequence>
<comment type="caution">
    <text evidence="7">The sequence shown here is derived from an EMBL/GenBank/DDBJ whole genome shotgun (WGS) entry which is preliminary data.</text>
</comment>
<feature type="transmembrane region" description="Helical" evidence="6">
    <location>
        <begin position="147"/>
        <end position="168"/>
    </location>
</feature>
<reference evidence="7" key="1">
    <citation type="submission" date="2022-01" db="EMBL/GenBank/DDBJ databases">
        <title>Genome Sequence Resource for Two Populations of Ditylenchus destructor, the Migratory Endoparasitic Phytonematode.</title>
        <authorList>
            <person name="Zhang H."/>
            <person name="Lin R."/>
            <person name="Xie B."/>
        </authorList>
    </citation>
    <scope>NUCLEOTIDE SEQUENCE</scope>
    <source>
        <strain evidence="7">BazhouSP</strain>
    </source>
</reference>
<organism evidence="7 8">
    <name type="scientific">Ditylenchus destructor</name>
    <dbReference type="NCBI Taxonomy" id="166010"/>
    <lineage>
        <taxon>Eukaryota</taxon>
        <taxon>Metazoa</taxon>
        <taxon>Ecdysozoa</taxon>
        <taxon>Nematoda</taxon>
        <taxon>Chromadorea</taxon>
        <taxon>Rhabditida</taxon>
        <taxon>Tylenchina</taxon>
        <taxon>Tylenchomorpha</taxon>
        <taxon>Sphaerularioidea</taxon>
        <taxon>Anguinidae</taxon>
        <taxon>Anguininae</taxon>
        <taxon>Ditylenchus</taxon>
    </lineage>
</organism>
<feature type="transmembrane region" description="Helical" evidence="6">
    <location>
        <begin position="88"/>
        <end position="109"/>
    </location>
</feature>
<dbReference type="Gene3D" id="1.20.1250.20">
    <property type="entry name" value="MFS general substrate transporter like domains"/>
    <property type="match status" value="2"/>
</dbReference>
<evidence type="ECO:0000256" key="6">
    <source>
        <dbReference type="SAM" id="Phobius"/>
    </source>
</evidence>
<dbReference type="AlphaFoldDB" id="A0AAD4MNY2"/>
<feature type="transmembrane region" description="Helical" evidence="6">
    <location>
        <begin position="413"/>
        <end position="432"/>
    </location>
</feature>
<evidence type="ECO:0000313" key="8">
    <source>
        <dbReference type="Proteomes" id="UP001201812"/>
    </source>
</evidence>
<evidence type="ECO:0000256" key="2">
    <source>
        <dbReference type="ARBA" id="ARBA00022448"/>
    </source>
</evidence>
<feature type="transmembrane region" description="Helical" evidence="6">
    <location>
        <begin position="61"/>
        <end position="81"/>
    </location>
</feature>
<name>A0AAD4MNY2_9BILA</name>
<keyword evidence="2" id="KW-0813">Transport</keyword>
<dbReference type="GO" id="GO:0022857">
    <property type="term" value="F:transmembrane transporter activity"/>
    <property type="evidence" value="ECO:0007669"/>
    <property type="project" value="InterPro"/>
</dbReference>
<accession>A0AAD4MNY2</accession>
<feature type="transmembrane region" description="Helical" evidence="6">
    <location>
        <begin position="290"/>
        <end position="313"/>
    </location>
</feature>
<comment type="subcellular location">
    <subcellularLocation>
        <location evidence="1">Membrane</location>
        <topology evidence="1">Multi-pass membrane protein</topology>
    </subcellularLocation>
</comment>
<gene>
    <name evidence="7" type="ORF">DdX_16461</name>
</gene>
<dbReference type="Pfam" id="PF07690">
    <property type="entry name" value="MFS_1"/>
    <property type="match status" value="1"/>
</dbReference>
<keyword evidence="5 6" id="KW-0472">Membrane</keyword>
<proteinExistence type="predicted"/>
<dbReference type="PANTHER" id="PTHR43385:SF1">
    <property type="entry name" value="RIBOFLAVIN TRANSPORTER RIBJ"/>
    <property type="match status" value="1"/>
</dbReference>
<dbReference type="SUPFAM" id="SSF103473">
    <property type="entry name" value="MFS general substrate transporter"/>
    <property type="match status" value="1"/>
</dbReference>
<dbReference type="InterPro" id="IPR036259">
    <property type="entry name" value="MFS_trans_sf"/>
</dbReference>